<dbReference type="GO" id="GO:0005794">
    <property type="term" value="C:Golgi apparatus"/>
    <property type="evidence" value="ECO:0007669"/>
    <property type="project" value="TreeGrafter"/>
</dbReference>
<dbReference type="GO" id="GO:0005634">
    <property type="term" value="C:nucleus"/>
    <property type="evidence" value="ECO:0007669"/>
    <property type="project" value="TreeGrafter"/>
</dbReference>
<dbReference type="Proteomes" id="UP000887567">
    <property type="component" value="Unplaced"/>
</dbReference>
<dbReference type="OrthoDB" id="47923at2759"/>
<dbReference type="GO" id="GO:0048172">
    <property type="term" value="P:regulation of short-term neuronal synaptic plasticity"/>
    <property type="evidence" value="ECO:0007669"/>
    <property type="project" value="TreeGrafter"/>
</dbReference>
<feature type="compositionally biased region" description="Polar residues" evidence="1">
    <location>
        <begin position="210"/>
        <end position="227"/>
    </location>
</feature>
<accession>A0A913XU69</accession>
<evidence type="ECO:0000313" key="3">
    <source>
        <dbReference type="EnsemblMetazoa" id="XP_020910349.1"/>
    </source>
</evidence>
<reference evidence="3" key="1">
    <citation type="submission" date="2022-11" db="UniProtKB">
        <authorList>
            <consortium name="EnsemblMetazoa"/>
        </authorList>
    </citation>
    <scope>IDENTIFICATION</scope>
</reference>
<organism evidence="3 4">
    <name type="scientific">Exaiptasia diaphana</name>
    <name type="common">Tropical sea anemone</name>
    <name type="synonym">Aiptasia pulchella</name>
    <dbReference type="NCBI Taxonomy" id="2652724"/>
    <lineage>
        <taxon>Eukaryota</taxon>
        <taxon>Metazoa</taxon>
        <taxon>Cnidaria</taxon>
        <taxon>Anthozoa</taxon>
        <taxon>Hexacorallia</taxon>
        <taxon>Actiniaria</taxon>
        <taxon>Aiptasiidae</taxon>
        <taxon>Exaiptasia</taxon>
    </lineage>
</organism>
<feature type="compositionally biased region" description="Basic and acidic residues" evidence="1">
    <location>
        <begin position="35"/>
        <end position="51"/>
    </location>
</feature>
<dbReference type="Pfam" id="PF03909">
    <property type="entry name" value="BSD"/>
    <property type="match status" value="1"/>
</dbReference>
<dbReference type="SUPFAM" id="SSF140383">
    <property type="entry name" value="BSD domain-like"/>
    <property type="match status" value="1"/>
</dbReference>
<dbReference type="GO" id="GO:0045202">
    <property type="term" value="C:synapse"/>
    <property type="evidence" value="ECO:0007669"/>
    <property type="project" value="TreeGrafter"/>
</dbReference>
<dbReference type="SMART" id="SM00751">
    <property type="entry name" value="BSD"/>
    <property type="match status" value="1"/>
</dbReference>
<dbReference type="GO" id="GO:0038203">
    <property type="term" value="P:TORC2 signaling"/>
    <property type="evidence" value="ECO:0007669"/>
    <property type="project" value="TreeGrafter"/>
</dbReference>
<dbReference type="KEGG" id="epa:110248184"/>
<dbReference type="AlphaFoldDB" id="A0A913XU69"/>
<dbReference type="GeneID" id="110248184"/>
<dbReference type="InterPro" id="IPR051494">
    <property type="entry name" value="BSD_domain-containing"/>
</dbReference>
<proteinExistence type="predicted"/>
<dbReference type="Gene3D" id="1.10.3970.10">
    <property type="entry name" value="BSD domain"/>
    <property type="match status" value="1"/>
</dbReference>
<dbReference type="PROSITE" id="PS50858">
    <property type="entry name" value="BSD"/>
    <property type="match status" value="1"/>
</dbReference>
<feature type="region of interest" description="Disordered" evidence="1">
    <location>
        <begin position="291"/>
        <end position="324"/>
    </location>
</feature>
<feature type="compositionally biased region" description="Basic and acidic residues" evidence="1">
    <location>
        <begin position="14"/>
        <end position="25"/>
    </location>
</feature>
<feature type="domain" description="BSD" evidence="2">
    <location>
        <begin position="170"/>
        <end position="205"/>
    </location>
</feature>
<dbReference type="RefSeq" id="XP_020910349.1">
    <property type="nucleotide sequence ID" value="XM_021054690.2"/>
</dbReference>
<dbReference type="InterPro" id="IPR005607">
    <property type="entry name" value="BSD_dom"/>
</dbReference>
<protein>
    <recommendedName>
        <fullName evidence="2">BSD domain-containing protein</fullName>
    </recommendedName>
</protein>
<name>A0A913XU69_EXADI</name>
<evidence type="ECO:0000259" key="2">
    <source>
        <dbReference type="PROSITE" id="PS50858"/>
    </source>
</evidence>
<dbReference type="PANTHER" id="PTHR16019:SF6">
    <property type="entry name" value="SYNAPSE-ASSOCIATED PROTEIN 1"/>
    <property type="match status" value="1"/>
</dbReference>
<feature type="region of interest" description="Disordered" evidence="1">
    <location>
        <begin position="1"/>
        <end position="58"/>
    </location>
</feature>
<keyword evidence="4" id="KW-1185">Reference proteome</keyword>
<dbReference type="PANTHER" id="PTHR16019">
    <property type="entry name" value="SYNAPSE-ASSOCIATED PROTEIN"/>
    <property type="match status" value="1"/>
</dbReference>
<feature type="compositionally biased region" description="Basic and acidic residues" evidence="1">
    <location>
        <begin position="247"/>
        <end position="259"/>
    </location>
</feature>
<dbReference type="OMA" id="DTCNLNQ"/>
<dbReference type="EnsemblMetazoa" id="XM_021054690.2">
    <property type="protein sequence ID" value="XP_020910349.1"/>
    <property type="gene ID" value="LOC110248184"/>
</dbReference>
<dbReference type="InterPro" id="IPR035925">
    <property type="entry name" value="BSD_dom_sf"/>
</dbReference>
<sequence>MFSWLGYGQGTEKQQNEDKSEKLPENENQMSSDAVENKNSDDDNATQEKESSNATQSELDYAKDMAKNVGSFLFSMASAASSTALKVKDTMEHKSILGEFTKEQEKFIKEKHKRKEAAVAPWVGYNEEESMKSQILALSTDERNFLRDPPSGVQFYYEHDNMFPVALATLEEDENLQNMRFNLVPKKVKEERFWRNYFYRVSLIKQSTQLTSLAASGSEKTATQAETTEGKAEIDSASTPPQVIPARTDDSKQHGHIDVLPDSPTQHEFISDDFVHQDTHHELSREDLQQIGMDRKEQTSDTSSSKPSATKPIDLDPPPEDDIPEWEKELQQELQDYEVVDEDENGEWEKEIEDMLEAES</sequence>
<evidence type="ECO:0000256" key="1">
    <source>
        <dbReference type="SAM" id="MobiDB-lite"/>
    </source>
</evidence>
<evidence type="ECO:0000313" key="4">
    <source>
        <dbReference type="Proteomes" id="UP000887567"/>
    </source>
</evidence>
<feature type="region of interest" description="Disordered" evidence="1">
    <location>
        <begin position="210"/>
        <end position="266"/>
    </location>
</feature>